<keyword evidence="4" id="KW-1185">Reference proteome</keyword>
<name>M9PFI7_DROME</name>
<dbReference type="OrthoDB" id="7860420at2759"/>
<proteinExistence type="predicted"/>
<reference evidence="2 4" key="8">
    <citation type="journal article" date="2007" name="Science">
        <title>Sequence finishing and mapping of Drosophila melanogaster heterochromatin.</title>
        <authorList>
            <person name="Hoskins R.A."/>
            <person name="Carlson J.W."/>
            <person name="Kennedy C."/>
            <person name="Acevedo D."/>
            <person name="Evans-Holm M."/>
            <person name="Frise E."/>
            <person name="Wan K.H."/>
            <person name="Park S."/>
            <person name="Mendez-Lago M."/>
            <person name="Rossi F."/>
            <person name="Villasante A."/>
            <person name="Dimitri P."/>
            <person name="Karpen G.H."/>
            <person name="Celniker S.E."/>
        </authorList>
    </citation>
    <scope>NUCLEOTIDE SEQUENCE [LARGE SCALE GENOMIC DNA]</scope>
    <source>
        <strain evidence="4">Berkeley</strain>
    </source>
</reference>
<evidence type="ECO:0000313" key="4">
    <source>
        <dbReference type="Proteomes" id="UP000000803"/>
    </source>
</evidence>
<dbReference type="HOGENOM" id="CLU_3144373_0_0_1"/>
<dbReference type="AGR" id="FB:FBgn0263763"/>
<protein>
    <submittedName>
        <fullName evidence="2">Uncharacterized protein</fullName>
    </submittedName>
</protein>
<reference evidence="2 4" key="9">
    <citation type="journal article" date="2015" name="G3 (Bethesda)">
        <title>Gene Model Annotations for Drosophila melanogaster: Impact of High-Throughput Data.</title>
        <authorList>
            <consortium name="FlyBase Consortium"/>
            <person name="Matthews B.B."/>
            <person name="Dos Santos G."/>
            <person name="Crosby M.A."/>
            <person name="Emmert D.B."/>
            <person name="St Pierre S.E."/>
            <person name="Gramates L.S."/>
            <person name="Zhou P."/>
            <person name="Schroeder A.J."/>
            <person name="Falls K."/>
            <person name="Strelets V."/>
            <person name="Russo S.M."/>
            <person name="Gelbart W.M."/>
            <person name="null"/>
        </authorList>
    </citation>
    <scope>NUCLEOTIDE SEQUENCE [LARGE SCALE GENOMIC DNA]</scope>
    <source>
        <strain evidence="4">Berkeley</strain>
    </source>
</reference>
<reference evidence="2 4" key="3">
    <citation type="journal article" date="2002" name="Genome Biol.">
        <title>Annotation of the Drosophila melanogaster euchromatic genome: a systematic review.</title>
        <authorList>
            <person name="Misra S."/>
            <person name="Crosby M.A."/>
            <person name="Mungall C.J."/>
            <person name="Matthews B.B."/>
            <person name="Campbell K.S."/>
            <person name="Hradecky P."/>
            <person name="Huang Y."/>
            <person name="Kaminker J.S."/>
            <person name="Millburn G.H."/>
            <person name="Prochnik S.E."/>
            <person name="Smith C.D."/>
            <person name="Tupy J.L."/>
            <person name="Whitfied E.J."/>
            <person name="Bayraktaroglu L."/>
            <person name="Berman B.P."/>
            <person name="Bettencourt B.R."/>
            <person name="Celniker S.E."/>
            <person name="de Grey A.D."/>
            <person name="Drysdale R.A."/>
            <person name="Harris N.L."/>
            <person name="Richter J."/>
            <person name="Russo S."/>
            <person name="Schroeder A.J."/>
            <person name="Shu S.Q."/>
            <person name="Stapleton M."/>
            <person name="Yamada C."/>
            <person name="Ashburner M."/>
            <person name="Gelbart W.M."/>
            <person name="Rubin G.M."/>
            <person name="Lewis S.E."/>
        </authorList>
    </citation>
    <scope>GENOME REANNOTATION</scope>
    <source>
        <strain evidence="4">Berkeley</strain>
    </source>
</reference>
<evidence type="ECO:0000313" key="2">
    <source>
        <dbReference type="EMBL" id="AGB94550.1"/>
    </source>
</evidence>
<dbReference type="BioGRID-ORCS" id="14462862">
    <property type="hits" value="0 hits in 1 CRISPR screen"/>
</dbReference>
<dbReference type="RefSeq" id="NP_001261857.1">
    <property type="nucleotide sequence ID" value="NM_001274928.1"/>
</dbReference>
<reference evidence="2 4" key="10">
    <citation type="journal article" date="2015" name="G3 (Bethesda)">
        <title>Gene Model Annotations for Drosophila melanogaster: The Rule-Benders.</title>
        <authorList>
            <consortium name="FlyBase Consortium"/>
            <person name="Crosby M.A."/>
            <person name="Gramates L.S."/>
            <person name="Dos Santos G."/>
            <person name="Matthews B.B."/>
            <person name="St Pierre S.E."/>
            <person name="Zhou P."/>
            <person name="Schroeder A.J."/>
            <person name="Falls K."/>
            <person name="Emmert D.B."/>
            <person name="Russo S.M."/>
            <person name="Gelbart W.M."/>
            <person name="null"/>
        </authorList>
    </citation>
    <scope>NUCLEOTIDE SEQUENCE [LARGE SCALE GENOMIC DNA]</scope>
    <source>
        <strain evidence="4">Berkeley</strain>
    </source>
</reference>
<dbReference type="AlphaFoldDB" id="M9PFI7"/>
<reference evidence="2 4" key="4">
    <citation type="journal article" date="2002" name="Genome Biol.">
        <title>The transposable elements of the Drosophila melanogaster euchromatin: a genomics perspective.</title>
        <authorList>
            <person name="Kaminker J.S."/>
            <person name="Bergman C.M."/>
            <person name="Kronmiller B."/>
            <person name="Carlson J."/>
            <person name="Svirskas R."/>
            <person name="Patel S."/>
            <person name="Frise E."/>
            <person name="Wheeler D.A."/>
            <person name="Lewis S.E."/>
            <person name="Rubin G.M."/>
            <person name="Ashburner M."/>
            <person name="Celniker S.E."/>
        </authorList>
    </citation>
    <scope>NUCLEOTIDE SEQUENCE [LARGE SCALE GENOMIC DNA]</scope>
    <source>
        <strain evidence="4">Berkeley</strain>
    </source>
</reference>
<dbReference type="EMBL" id="AE014296">
    <property type="protein sequence ID" value="AGB94550.1"/>
    <property type="molecule type" value="Genomic_DNA"/>
</dbReference>
<reference evidence="2 4" key="5">
    <citation type="journal article" date="2002" name="Genome Biol.">
        <title>Heterochromatic sequences in a Drosophila whole-genome shotgun assembly.</title>
        <authorList>
            <person name="Hoskins R.A."/>
            <person name="Smith C.D."/>
            <person name="Carlson J.W."/>
            <person name="Carvalho A.B."/>
            <person name="Halpern A."/>
            <person name="Kaminker J.S."/>
            <person name="Kennedy C."/>
            <person name="Mungall C.J."/>
            <person name="Sullivan B.A."/>
            <person name="Sutton G.G."/>
            <person name="Yasuhara J.C."/>
            <person name="Wakimoto B.T."/>
            <person name="Myers E.W."/>
            <person name="Celniker S.E."/>
            <person name="Rubin G.M."/>
            <person name="Karpen G.H."/>
        </authorList>
    </citation>
    <scope>NUCLEOTIDE SEQUENCE [LARGE SCALE GENOMIC DNA]</scope>
    <source>
        <strain evidence="4">Berkeley</strain>
    </source>
</reference>
<organism evidence="2 4">
    <name type="scientific">Drosophila melanogaster</name>
    <name type="common">Fruit fly</name>
    <dbReference type="NCBI Taxonomy" id="7227"/>
    <lineage>
        <taxon>Eukaryota</taxon>
        <taxon>Metazoa</taxon>
        <taxon>Ecdysozoa</taxon>
        <taxon>Arthropoda</taxon>
        <taxon>Hexapoda</taxon>
        <taxon>Insecta</taxon>
        <taxon>Pterygota</taxon>
        <taxon>Neoptera</taxon>
        <taxon>Endopterygota</taxon>
        <taxon>Diptera</taxon>
        <taxon>Brachycera</taxon>
        <taxon>Muscomorpha</taxon>
        <taxon>Ephydroidea</taxon>
        <taxon>Drosophilidae</taxon>
        <taxon>Drosophila</taxon>
        <taxon>Sophophora</taxon>
    </lineage>
</organism>
<reference evidence="2 4" key="1">
    <citation type="journal article" date="2000" name="Science">
        <title>The genome sequence of Drosophila melanogaster.</title>
        <authorList>
            <person name="Adams M.D."/>
            <person name="Celniker S.E."/>
            <person name="Holt R.A."/>
            <person name="Evans C.A."/>
            <person name="Gocayne J.D."/>
            <person name="Amanatides P.G."/>
            <person name="Scherer S.E."/>
            <person name="Li P.W."/>
            <person name="Hoskins R.A."/>
            <person name="Galle R.F."/>
            <person name="George R.A."/>
            <person name="Lewis S.E."/>
            <person name="Richards S."/>
            <person name="Ashburner M."/>
            <person name="Henderson S.N."/>
            <person name="Sutton G.G."/>
            <person name="Wortman J.R."/>
            <person name="Yandell M.D."/>
            <person name="Zhang Q."/>
            <person name="Chen L.X."/>
            <person name="Brandon R.C."/>
            <person name="Rogers Y.H."/>
            <person name="Blazej R.G."/>
            <person name="Champe M."/>
            <person name="Pfeiffer B.D."/>
            <person name="Wan K.H."/>
            <person name="Doyle C."/>
            <person name="Baxter E.G."/>
            <person name="Helt G."/>
            <person name="Nelson C.R."/>
            <person name="Gabor G.L."/>
            <person name="Abril J.F."/>
            <person name="Agbayani A."/>
            <person name="An H.J."/>
            <person name="Andrews-Pfannkoch C."/>
            <person name="Baldwin D."/>
            <person name="Ballew R.M."/>
            <person name="Basu A."/>
            <person name="Baxendale J."/>
            <person name="Bayraktaroglu L."/>
            <person name="Beasley E.M."/>
            <person name="Beeson K.Y."/>
            <person name="Benos P.V."/>
            <person name="Berman B.P."/>
            <person name="Bhandari D."/>
            <person name="Bolshakov S."/>
            <person name="Borkova D."/>
            <person name="Botchan M.R."/>
            <person name="Bouck J."/>
            <person name="Brokstein P."/>
            <person name="Brottier P."/>
            <person name="Burtis K.C."/>
            <person name="Busam D.A."/>
            <person name="Butler H."/>
            <person name="Cadieu E."/>
            <person name="Center A."/>
            <person name="Chandra I."/>
            <person name="Cherry J.M."/>
            <person name="Cawley S."/>
            <person name="Dahlke C."/>
            <person name="Davenport L.B."/>
            <person name="Davies P."/>
            <person name="de Pablos B."/>
            <person name="Delcher A."/>
            <person name="Deng Z."/>
            <person name="Mays A.D."/>
            <person name="Dew I."/>
            <person name="Dietz S.M."/>
            <person name="Dodson K."/>
            <person name="Doup L.E."/>
            <person name="Downes M."/>
            <person name="Dugan-Rocha S."/>
            <person name="Dunkov B.C."/>
            <person name="Dunn P."/>
            <person name="Durbin K.J."/>
            <person name="Evangelista C.C."/>
            <person name="Ferraz C."/>
            <person name="Ferriera S."/>
            <person name="Fleischmann W."/>
            <person name="Fosler C."/>
            <person name="Gabrielian A.E."/>
            <person name="Garg N.S."/>
            <person name="Gelbart W.M."/>
            <person name="Glasser K."/>
            <person name="Glodek A."/>
            <person name="Gong F."/>
            <person name="Gorrell J.H."/>
            <person name="Gu Z."/>
            <person name="Guan P."/>
            <person name="Harris M."/>
            <person name="Harris N.L."/>
            <person name="Harvey D."/>
            <person name="Heiman T.J."/>
            <person name="Hernandez J.R."/>
            <person name="Houck J."/>
            <person name="Hostin D."/>
            <person name="Houston K.A."/>
            <person name="Howland T.J."/>
            <person name="Wei M.H."/>
            <person name="Ibegwam C."/>
            <person name="Jalali M."/>
            <person name="Kalush F."/>
            <person name="Karpen G.H."/>
            <person name="Ke Z."/>
            <person name="Kennison J.A."/>
            <person name="Ketchum K.A."/>
            <person name="Kimmel B.E."/>
            <person name="Kodira C.D."/>
            <person name="Kraft C."/>
            <person name="Kravitz S."/>
            <person name="Kulp D."/>
            <person name="Lai Z."/>
            <person name="Lasko P."/>
            <person name="Lei Y."/>
            <person name="Levitsky A.A."/>
            <person name="Li J."/>
            <person name="Li Z."/>
            <person name="Liang Y."/>
            <person name="Lin X."/>
            <person name="Liu X."/>
            <person name="Mattei B."/>
            <person name="McIntosh T.C."/>
            <person name="McLeod M.P."/>
            <person name="McPherson D."/>
            <person name="Merkulov G."/>
            <person name="Milshina N.V."/>
            <person name="Mobarry C."/>
            <person name="Morris J."/>
            <person name="Moshrefi A."/>
            <person name="Mount S.M."/>
            <person name="Moy M."/>
            <person name="Murphy B."/>
            <person name="Murphy L."/>
            <person name="Muzny D.M."/>
            <person name="Nelson D.L."/>
            <person name="Nelson D.R."/>
            <person name="Nelson K.A."/>
            <person name="Nixon K."/>
            <person name="Nusskern D.R."/>
            <person name="Pacleb J.M."/>
            <person name="Palazzolo M."/>
            <person name="Pittman G.S."/>
            <person name="Pan S."/>
            <person name="Pollard J."/>
            <person name="Puri V."/>
            <person name="Reese M.G."/>
            <person name="Reinert K."/>
            <person name="Remington K."/>
            <person name="Saunders R.D."/>
            <person name="Scheeler F."/>
            <person name="Shen H."/>
            <person name="Shue B.C."/>
            <person name="Siden-Kiamos I."/>
            <person name="Simpson M."/>
            <person name="Skupski M.P."/>
            <person name="Smith T."/>
            <person name="Spier E."/>
            <person name="Spradling A.C."/>
            <person name="Stapleton M."/>
            <person name="Strong R."/>
            <person name="Sun E."/>
            <person name="Svirskas R."/>
            <person name="Tector C."/>
            <person name="Turner R."/>
            <person name="Venter E."/>
            <person name="Wang A.H."/>
            <person name="Wang X."/>
            <person name="Wang Z.Y."/>
            <person name="Wassarman D.A."/>
            <person name="Weinstock G.M."/>
            <person name="Weissenbach J."/>
            <person name="Williams S.M."/>
            <person name="WoodageT"/>
            <person name="Worley K.C."/>
            <person name="Wu D."/>
            <person name="Yang S."/>
            <person name="Yao Q.A."/>
            <person name="Ye J."/>
            <person name="Yeh R.F."/>
            <person name="Zaveri J.S."/>
            <person name="Zhan M."/>
            <person name="Zhang G."/>
            <person name="Zhao Q."/>
            <person name="Zheng L."/>
            <person name="Zheng X.H."/>
            <person name="Zhong F.N."/>
            <person name="Zhong W."/>
            <person name="Zhou X."/>
            <person name="Zhu S."/>
            <person name="Zhu X."/>
            <person name="Smith H.O."/>
            <person name="Gibbs R.A."/>
            <person name="Myers E.W."/>
            <person name="Rubin G.M."/>
            <person name="Venter J.C."/>
        </authorList>
    </citation>
    <scope>NUCLEOTIDE SEQUENCE [LARGE SCALE GENOMIC DNA]</scope>
    <source>
        <strain evidence="4">Berkeley</strain>
    </source>
</reference>
<evidence type="ECO:0000256" key="1">
    <source>
        <dbReference type="SAM" id="SignalP"/>
    </source>
</evidence>
<evidence type="ECO:0000313" key="3">
    <source>
        <dbReference type="FlyBase" id="FBgn0263763"/>
    </source>
</evidence>
<dbReference type="VEuPathDB" id="VectorBase:FBgn0263763"/>
<dbReference type="Proteomes" id="UP000000803">
    <property type="component" value="Chromosome 3L"/>
</dbReference>
<reference evidence="2 4" key="11">
    <citation type="journal article" date="2015" name="Genome Res.">
        <title>The Release 6 reference sequence of the Drosophila melanogaster genome.</title>
        <authorList>
            <person name="Hoskins R.A."/>
            <person name="Carlson J.W."/>
            <person name="Wan K.H."/>
            <person name="Park S."/>
            <person name="Mendez I."/>
            <person name="Galle S.E."/>
            <person name="Booth B.W."/>
            <person name="Pfeiffer B.D."/>
            <person name="George R.A."/>
            <person name="Svirskas R."/>
            <person name="Krzywinski M."/>
            <person name="Schein J."/>
            <person name="Accardo M.C."/>
            <person name="Damia E."/>
            <person name="Messina G."/>
            <person name="Mendez-Lago M."/>
            <person name="de Pablos B."/>
            <person name="Demakova O.V."/>
            <person name="Andreyeva E.N."/>
            <person name="Boldyreva L.V."/>
            <person name="Marra M."/>
            <person name="Carvalho A.B."/>
            <person name="Dimitri P."/>
            <person name="Villasante A."/>
            <person name="Zhimulev I.F."/>
            <person name="Rubin G.M."/>
            <person name="Karpen G.H."/>
            <person name="Celniker S.E."/>
        </authorList>
    </citation>
    <scope>NUCLEOTIDE SEQUENCE [LARGE SCALE GENOMIC DNA]</scope>
    <source>
        <strain evidence="4">Berkeley</strain>
    </source>
</reference>
<feature type="chain" id="PRO_5004101698" evidence="1">
    <location>
        <begin position="21"/>
        <end position="49"/>
    </location>
</feature>
<dbReference type="FlyBase" id="FBgn0263763">
    <property type="gene designation" value="CG43680"/>
</dbReference>
<accession>M9PFI7</accession>
<dbReference type="GeneID" id="14462862"/>
<dbReference type="PaxDb" id="7227-FBpp0302603"/>
<keyword evidence="1" id="KW-0732">Signal</keyword>
<reference evidence="2 4" key="7">
    <citation type="journal article" date="2007" name="Science">
        <title>The Release 5.1 annotation of Drosophila melanogaster heterochromatin.</title>
        <authorList>
            <person name="Smith C.D."/>
            <person name="Shu S."/>
            <person name="Mungall C.J."/>
            <person name="Karpen G.H."/>
        </authorList>
    </citation>
    <scope>NUCLEOTIDE SEQUENCE [LARGE SCALE GENOMIC DNA]</scope>
    <source>
        <strain evidence="4">Berkeley</strain>
    </source>
</reference>
<gene>
    <name evidence="2" type="primary">Dmel\CG43680</name>
    <name evidence="2 3" type="ORF">CG43680</name>
    <name evidence="2" type="ORF">Dmel_CG43680</name>
</gene>
<dbReference type="Bgee" id="FBgn0263763">
    <property type="expression patterns" value="Expressed in adult tracheocyte (Drosophila) in Malpighian tubule and 28 other cell types or tissues"/>
</dbReference>
<reference evidence="2 4" key="2">
    <citation type="journal article" date="2002" name="Genome Biol.">
        <title>Finishing a whole-genome shotgun: release 3 of the Drosophila melanogaster euchromatic genome sequence.</title>
        <authorList>
            <person name="Celniker S.E."/>
            <person name="Wheeler D.A."/>
            <person name="Kronmiller B."/>
            <person name="Carlson J.W."/>
            <person name="Halpern A."/>
            <person name="Patel S."/>
            <person name="Adams M."/>
            <person name="Champe M."/>
            <person name="Dugan S.P."/>
            <person name="Frise E."/>
            <person name="Hodgson A."/>
            <person name="George R.A."/>
            <person name="Hoskins R.A."/>
            <person name="Laverty T."/>
            <person name="Muzny D.M."/>
            <person name="Nelson C.R."/>
            <person name="Pacleb J.M."/>
            <person name="Park S."/>
            <person name="Pfeiffer B.D."/>
            <person name="Richards S."/>
            <person name="Sodergren E.J."/>
            <person name="Svirskas R."/>
            <person name="Tabor P.E."/>
            <person name="Wan K."/>
            <person name="Stapleton M."/>
            <person name="Sutton G.G."/>
            <person name="Venter C."/>
            <person name="Weinstock G."/>
            <person name="Scherer S.E."/>
            <person name="Myers E.W."/>
            <person name="Gibbs R.A."/>
            <person name="Rubin G.M."/>
        </authorList>
    </citation>
    <scope>NUCLEOTIDE SEQUENCE [LARGE SCALE GENOMIC DNA]</scope>
    <source>
        <strain evidence="4">Berkeley</strain>
    </source>
</reference>
<dbReference type="KEGG" id="dme:Dmel_CG43680"/>
<feature type="signal peptide" evidence="1">
    <location>
        <begin position="1"/>
        <end position="20"/>
    </location>
</feature>
<sequence>MHFLMVLVIIALLAMAFVSASPLPHPSGEVIVIVNPKAPVDWCSTTSAA</sequence>
<reference evidence="2 4" key="6">
    <citation type="journal article" date="2005" name="PLoS Comput. Biol.">
        <title>Combined evidence annotation of transposable elements in genome sequences.</title>
        <authorList>
            <person name="Quesneville H."/>
            <person name="Bergman C.M."/>
            <person name="Andrieu O."/>
            <person name="Autard D."/>
            <person name="Nouaud D."/>
            <person name="Ashburner M."/>
            <person name="Anxolabehere D."/>
        </authorList>
    </citation>
    <scope>NUCLEOTIDE SEQUENCE [LARGE SCALE GENOMIC DNA]</scope>
    <source>
        <strain evidence="4">Berkeley</strain>
    </source>
</reference>
<dbReference type="InParanoid" id="M9PFI7"/>